<feature type="compositionally biased region" description="Basic residues" evidence="1">
    <location>
        <begin position="555"/>
        <end position="570"/>
    </location>
</feature>
<protein>
    <submittedName>
        <fullName evidence="2">Uncharacterized protein</fullName>
    </submittedName>
</protein>
<feature type="compositionally biased region" description="Low complexity" evidence="1">
    <location>
        <begin position="588"/>
        <end position="609"/>
    </location>
</feature>
<dbReference type="EMBL" id="CAJNOK010002829">
    <property type="protein sequence ID" value="CAF0876695.1"/>
    <property type="molecule type" value="Genomic_DNA"/>
</dbReference>
<reference evidence="2" key="1">
    <citation type="submission" date="2021-02" db="EMBL/GenBank/DDBJ databases">
        <authorList>
            <person name="Nowell W R."/>
        </authorList>
    </citation>
    <scope>NUCLEOTIDE SEQUENCE</scope>
</reference>
<name>A0A813NMY2_9BILA</name>
<feature type="region of interest" description="Disordered" evidence="1">
    <location>
        <begin position="51"/>
        <end position="71"/>
    </location>
</feature>
<feature type="region of interest" description="Disordered" evidence="1">
    <location>
        <begin position="307"/>
        <end position="384"/>
    </location>
</feature>
<proteinExistence type="predicted"/>
<feature type="compositionally biased region" description="Basic and acidic residues" evidence="1">
    <location>
        <begin position="467"/>
        <end position="478"/>
    </location>
</feature>
<feature type="compositionally biased region" description="Polar residues" evidence="1">
    <location>
        <begin position="185"/>
        <end position="202"/>
    </location>
</feature>
<feature type="region of interest" description="Disordered" evidence="1">
    <location>
        <begin position="1"/>
        <end position="25"/>
    </location>
</feature>
<dbReference type="PANTHER" id="PTHR21564:SF5">
    <property type="entry name" value="SCRIBBLER, ISOFORM J"/>
    <property type="match status" value="1"/>
</dbReference>
<dbReference type="Proteomes" id="UP000682733">
    <property type="component" value="Unassembled WGS sequence"/>
</dbReference>
<feature type="region of interest" description="Disordered" evidence="1">
    <location>
        <begin position="467"/>
        <end position="490"/>
    </location>
</feature>
<dbReference type="GO" id="GO:0005634">
    <property type="term" value="C:nucleus"/>
    <property type="evidence" value="ECO:0007669"/>
    <property type="project" value="TreeGrafter"/>
</dbReference>
<feature type="compositionally biased region" description="Low complexity" evidence="1">
    <location>
        <begin position="307"/>
        <end position="323"/>
    </location>
</feature>
<dbReference type="Proteomes" id="UP000663829">
    <property type="component" value="Unassembled WGS sequence"/>
</dbReference>
<dbReference type="InterPro" id="IPR040010">
    <property type="entry name" value="ZN608/ZN609"/>
</dbReference>
<feature type="compositionally biased region" description="Low complexity" evidence="1">
    <location>
        <begin position="207"/>
        <end position="219"/>
    </location>
</feature>
<dbReference type="PANTHER" id="PTHR21564">
    <property type="entry name" value="BRAKELESS PROTEIN"/>
    <property type="match status" value="1"/>
</dbReference>
<feature type="compositionally biased region" description="Low complexity" evidence="1">
    <location>
        <begin position="571"/>
        <end position="580"/>
    </location>
</feature>
<feature type="compositionally biased region" description="Polar residues" evidence="1">
    <location>
        <begin position="661"/>
        <end position="672"/>
    </location>
</feature>
<feature type="region of interest" description="Disordered" evidence="1">
    <location>
        <begin position="141"/>
        <end position="219"/>
    </location>
</feature>
<feature type="compositionally biased region" description="Polar residues" evidence="1">
    <location>
        <begin position="535"/>
        <end position="548"/>
    </location>
</feature>
<feature type="compositionally biased region" description="Polar residues" evidence="1">
    <location>
        <begin position="324"/>
        <end position="337"/>
    </location>
</feature>
<dbReference type="AlphaFoldDB" id="A0A813NMY2"/>
<dbReference type="OrthoDB" id="5863628at2759"/>
<organism evidence="2 6">
    <name type="scientific">Didymodactylos carnosus</name>
    <dbReference type="NCBI Taxonomy" id="1234261"/>
    <lineage>
        <taxon>Eukaryota</taxon>
        <taxon>Metazoa</taxon>
        <taxon>Spiralia</taxon>
        <taxon>Gnathifera</taxon>
        <taxon>Rotifera</taxon>
        <taxon>Eurotatoria</taxon>
        <taxon>Bdelloidea</taxon>
        <taxon>Philodinida</taxon>
        <taxon>Philodinidae</taxon>
        <taxon>Didymodactylos</taxon>
    </lineage>
</organism>
<gene>
    <name evidence="2" type="ORF">GPM918_LOCUS274</name>
    <name evidence="3" type="ORF">OVA965_LOCUS8409</name>
    <name evidence="4" type="ORF">SRO942_LOCUS275</name>
    <name evidence="5" type="ORF">TMI583_LOCUS8405</name>
</gene>
<dbReference type="Proteomes" id="UP000681722">
    <property type="component" value="Unassembled WGS sequence"/>
</dbReference>
<feature type="region of interest" description="Disordered" evidence="1">
    <location>
        <begin position="422"/>
        <end position="454"/>
    </location>
</feature>
<dbReference type="EMBL" id="CAJOBC010000018">
    <property type="protein sequence ID" value="CAF3519447.1"/>
    <property type="molecule type" value="Genomic_DNA"/>
</dbReference>
<evidence type="ECO:0000313" key="5">
    <source>
        <dbReference type="EMBL" id="CAF3661035.1"/>
    </source>
</evidence>
<accession>A0A813NMY2</accession>
<dbReference type="EMBL" id="CAJNOQ010000018">
    <property type="protein sequence ID" value="CAF0741152.1"/>
    <property type="molecule type" value="Genomic_DNA"/>
</dbReference>
<dbReference type="Proteomes" id="UP000677228">
    <property type="component" value="Unassembled WGS sequence"/>
</dbReference>
<keyword evidence="6" id="KW-1185">Reference proteome</keyword>
<feature type="compositionally biased region" description="Low complexity" evidence="1">
    <location>
        <begin position="642"/>
        <end position="651"/>
    </location>
</feature>
<feature type="compositionally biased region" description="Basic residues" evidence="1">
    <location>
        <begin position="142"/>
        <end position="151"/>
    </location>
</feature>
<evidence type="ECO:0000256" key="1">
    <source>
        <dbReference type="SAM" id="MobiDB-lite"/>
    </source>
</evidence>
<evidence type="ECO:0000313" key="4">
    <source>
        <dbReference type="EMBL" id="CAF3519447.1"/>
    </source>
</evidence>
<feature type="region of interest" description="Disordered" evidence="1">
    <location>
        <begin position="535"/>
        <end position="678"/>
    </location>
</feature>
<feature type="compositionally biased region" description="Low complexity" evidence="1">
    <location>
        <begin position="441"/>
        <end position="451"/>
    </location>
</feature>
<dbReference type="EMBL" id="CAJOBA010002830">
    <property type="protein sequence ID" value="CAF3661035.1"/>
    <property type="molecule type" value="Genomic_DNA"/>
</dbReference>
<dbReference type="GO" id="GO:0006357">
    <property type="term" value="P:regulation of transcription by RNA polymerase II"/>
    <property type="evidence" value="ECO:0007669"/>
    <property type="project" value="TreeGrafter"/>
</dbReference>
<evidence type="ECO:0000313" key="6">
    <source>
        <dbReference type="Proteomes" id="UP000663829"/>
    </source>
</evidence>
<sequence>MINTVSSDSNTTNAHHSSTSLATTAAGKKRLKLKIKRNTYHGKITHHEIIHDKDKQQQQQQQQQQVNNKTSATMLTTNNTKAVIPLLSKVKTDENINSSSTATIADDNNICNEYGDNESEKSENDTLTTTTTTTTTVQVKVKTTKTSRKRKLNSENNTDDTTDCIVDSNNEKTRQSTKSKRKCATLSNVERQNSNDDTTIPSTPLPSRVNRSSNGSVSSIGVHTEQDAFGPCEPGSSVLLEGIVWNETDKGVLVINVTWRGKTYVGALLNTTEQNWAPPRYKNDPRQNHRLKNNHYNTLSSSLPLLSSSSSLSLSQSNPLSISGTSTQTPADTNSNEPTERILRNGKRRGTAIQQQTIQPASPGDFKVPPLPTTPTISKDLSPDMGLVKNELDSLTTEPVSDNSSSLNKTIIDNENGLSTAIAAPSNYSDSTNGKDDDESSTSSGFSTTCSPQTTCNEAKTEIKNELKTNNNHDDTHVESVTPIDLSKTTTELGKDTEKIAIENMPCNDSLKISSINDSINDNRKPLLTTTKMDFIQKRTSPSDTSHQSKNHDRFSHHHHHFSKSHHSSKSNKSCSKLDSTTAYNSNSNKIKSIPASPSPSTSYQSLSPYHQSYFSPHHQPPPMSPFSPFRPEMAAAFLGYQQTRQQQSSSPPHHGGERLSPTTKNMLNTKAPSPYLQLPSPVQQQLYFNSLLHAQNHSRYQAAATYSKSSR</sequence>
<evidence type="ECO:0000313" key="2">
    <source>
        <dbReference type="EMBL" id="CAF0741152.1"/>
    </source>
</evidence>
<comment type="caution">
    <text evidence="2">The sequence shown here is derived from an EMBL/GenBank/DDBJ whole genome shotgun (WGS) entry which is preliminary data.</text>
</comment>
<evidence type="ECO:0000313" key="3">
    <source>
        <dbReference type="EMBL" id="CAF0876695.1"/>
    </source>
</evidence>